<organism evidence="2 3">
    <name type="scientific">Mesorhizobium robiniae</name>
    <dbReference type="NCBI Taxonomy" id="559315"/>
    <lineage>
        <taxon>Bacteria</taxon>
        <taxon>Pseudomonadati</taxon>
        <taxon>Pseudomonadota</taxon>
        <taxon>Alphaproteobacteria</taxon>
        <taxon>Hyphomicrobiales</taxon>
        <taxon>Phyllobacteriaceae</taxon>
        <taxon>Mesorhizobium</taxon>
    </lineage>
</organism>
<accession>A0ABV2GUL3</accession>
<dbReference type="Pfam" id="PF07969">
    <property type="entry name" value="Amidohydro_3"/>
    <property type="match status" value="1"/>
</dbReference>
<dbReference type="RefSeq" id="WP_354493551.1">
    <property type="nucleotide sequence ID" value="NZ_JBEPMC010000010.1"/>
</dbReference>
<evidence type="ECO:0000313" key="2">
    <source>
        <dbReference type="EMBL" id="MET3581985.1"/>
    </source>
</evidence>
<feature type="domain" description="Amidohydrolase 3" evidence="1">
    <location>
        <begin position="251"/>
        <end position="417"/>
    </location>
</feature>
<dbReference type="NCBIfam" id="NF011990">
    <property type="entry name" value="PRK15446.2-6"/>
    <property type="match status" value="1"/>
</dbReference>
<dbReference type="SUPFAM" id="SSF51338">
    <property type="entry name" value="Composite domain of metallo-dependent hydrolases"/>
    <property type="match status" value="1"/>
</dbReference>
<evidence type="ECO:0000259" key="1">
    <source>
        <dbReference type="Pfam" id="PF07969"/>
    </source>
</evidence>
<dbReference type="PANTHER" id="PTHR43135:SF3">
    <property type="entry name" value="ALPHA-D-RIBOSE 1-METHYLPHOSPHONATE 5-TRIPHOSPHATE DIPHOSPHATASE"/>
    <property type="match status" value="1"/>
</dbReference>
<dbReference type="InterPro" id="IPR051781">
    <property type="entry name" value="Metallo-dep_Hydrolase"/>
</dbReference>
<proteinExistence type="predicted"/>
<dbReference type="GO" id="GO:0016787">
    <property type="term" value="F:hydrolase activity"/>
    <property type="evidence" value="ECO:0007669"/>
    <property type="project" value="UniProtKB-KW"/>
</dbReference>
<keyword evidence="3" id="KW-1185">Reference proteome</keyword>
<dbReference type="PANTHER" id="PTHR43135">
    <property type="entry name" value="ALPHA-D-RIBOSE 1-METHYLPHOSPHONATE 5-TRIPHOSPHATE DIPHOSPHATASE"/>
    <property type="match status" value="1"/>
</dbReference>
<dbReference type="EMBL" id="JBEPMC010000010">
    <property type="protein sequence ID" value="MET3581985.1"/>
    <property type="molecule type" value="Genomic_DNA"/>
</dbReference>
<dbReference type="Gene3D" id="2.30.40.10">
    <property type="entry name" value="Urease, subunit C, domain 1"/>
    <property type="match status" value="2"/>
</dbReference>
<dbReference type="InterPro" id="IPR011059">
    <property type="entry name" value="Metal-dep_hydrolase_composite"/>
</dbReference>
<keyword evidence="2" id="KW-0378">Hydrolase</keyword>
<gene>
    <name evidence="2" type="ORF">ABID19_005043</name>
</gene>
<dbReference type="SUPFAM" id="SSF51556">
    <property type="entry name" value="Metallo-dependent hydrolases"/>
    <property type="match status" value="1"/>
</dbReference>
<dbReference type="EC" id="3.6.1.63" evidence="2"/>
<dbReference type="Gene3D" id="3.20.20.140">
    <property type="entry name" value="Metal-dependent hydrolases"/>
    <property type="match status" value="1"/>
</dbReference>
<dbReference type="NCBIfam" id="NF011987">
    <property type="entry name" value="PRK15446.2-3"/>
    <property type="match status" value="1"/>
</dbReference>
<dbReference type="Proteomes" id="UP001549204">
    <property type="component" value="Unassembled WGS sequence"/>
</dbReference>
<protein>
    <submittedName>
        <fullName evidence="2">Alpha-D-ribose 1-methylphosphonate 5-triphosphate diphosphatase</fullName>
        <ecNumber evidence="2">3.6.1.63</ecNumber>
    </submittedName>
</protein>
<reference evidence="2 3" key="1">
    <citation type="submission" date="2024-06" db="EMBL/GenBank/DDBJ databases">
        <title>Genomic Encyclopedia of Type Strains, Phase IV (KMG-IV): sequencing the most valuable type-strain genomes for metagenomic binning, comparative biology and taxonomic classification.</title>
        <authorList>
            <person name="Goeker M."/>
        </authorList>
    </citation>
    <scope>NUCLEOTIDE SEQUENCE [LARGE SCALE GENOMIC DNA]</scope>
    <source>
        <strain evidence="2 3">DSM 100022</strain>
    </source>
</reference>
<name>A0ABV2GUL3_9HYPH</name>
<evidence type="ECO:0000313" key="3">
    <source>
        <dbReference type="Proteomes" id="UP001549204"/>
    </source>
</evidence>
<comment type="caution">
    <text evidence="2">The sequence shown here is derived from an EMBL/GenBank/DDBJ whole genome shotgun (WGS) entry which is preliminary data.</text>
</comment>
<dbReference type="InterPro" id="IPR013108">
    <property type="entry name" value="Amidohydro_3"/>
</dbReference>
<dbReference type="InterPro" id="IPR032466">
    <property type="entry name" value="Metal_Hydrolase"/>
</dbReference>
<sequence>MVRIIIFPLLYRQETVTRLPVYAADDVLVTFRRRLRQPLLFEGYSVNWHIQGGRILTDRGLETADLSVTGGILSEVKAAHASTIDADGLLVLPGIVDIHGDGFERHIMPRPGVRFDTALALKDTDRQLVANGVTTAFHGVTVSWEPGLRSLDAAKQLIGAVCDLRDTLSCDTRLHLRWETFALDQMAQVVQWLSLSPRPIMAFNDHTTGSVMNGTIARKIGQMAERSGLSRDDYMTLLDQIWSRRAEVAIAIEQLAATARANGNVLLAHDEASPEERVYFRALGAKASEFPLTLETAKAARQMGEDVILGAPNVVRGGSHNGALNATDAVRAGLCTVLTSDYHYPSPLHAAFRLSSPDASDFPLIWNLISANPARVAGLDDRGSLVAGRRADLILVDAGDPAHPHVVATMVQGQIVYSSGLSRVDRRSAQRSPVNRAS</sequence>